<dbReference type="PROSITE" id="PS51257">
    <property type="entry name" value="PROKAR_LIPOPROTEIN"/>
    <property type="match status" value="1"/>
</dbReference>
<proteinExistence type="predicted"/>
<name>A0ABT3EFX4_9FLAO</name>
<evidence type="ECO:0000313" key="1">
    <source>
        <dbReference type="EMBL" id="MCW1147452.1"/>
    </source>
</evidence>
<sequence>MKPITLLFYLFIICGCSNKNYNLIIDIKEEYENNYEDKIVLRDKGFRPNKEIFKKLKKDIKGDFIYIFSWVNHLPIAGVDEYKSILYDKNTQKVFYINNTSENKKRINIATENKNFKEEKNLLDGFLDGKIDSLVNLKPRYVSSEIGSDYYIFDSTSKKVFVIKNFTLR</sequence>
<gene>
    <name evidence="1" type="ORF">OJ995_04380</name>
</gene>
<protein>
    <recommendedName>
        <fullName evidence="3">Lipoprotein</fullName>
    </recommendedName>
</protein>
<organism evidence="1 2">
    <name type="scientific">Flavobacterium lacisediminis</name>
    <dbReference type="NCBI Taxonomy" id="2989705"/>
    <lineage>
        <taxon>Bacteria</taxon>
        <taxon>Pseudomonadati</taxon>
        <taxon>Bacteroidota</taxon>
        <taxon>Flavobacteriia</taxon>
        <taxon>Flavobacteriales</taxon>
        <taxon>Flavobacteriaceae</taxon>
        <taxon>Flavobacterium</taxon>
    </lineage>
</organism>
<accession>A0ABT3EFX4</accession>
<keyword evidence="2" id="KW-1185">Reference proteome</keyword>
<dbReference type="EMBL" id="JAPCIO010000002">
    <property type="protein sequence ID" value="MCW1147452.1"/>
    <property type="molecule type" value="Genomic_DNA"/>
</dbReference>
<evidence type="ECO:0008006" key="3">
    <source>
        <dbReference type="Google" id="ProtNLM"/>
    </source>
</evidence>
<dbReference type="Proteomes" id="UP001165677">
    <property type="component" value="Unassembled WGS sequence"/>
</dbReference>
<reference evidence="1" key="1">
    <citation type="submission" date="2022-10" db="EMBL/GenBank/DDBJ databases">
        <title>Flavobacterium sp. nov., a bacterium isolated from lake sediment.</title>
        <authorList>
            <person name="Qu J.-H."/>
        </authorList>
    </citation>
    <scope>NUCLEOTIDE SEQUENCE</scope>
    <source>
        <strain evidence="1">TH16-21</strain>
    </source>
</reference>
<evidence type="ECO:0000313" key="2">
    <source>
        <dbReference type="Proteomes" id="UP001165677"/>
    </source>
</evidence>
<dbReference type="RefSeq" id="WP_264368308.1">
    <property type="nucleotide sequence ID" value="NZ_JAPCIO010000002.1"/>
</dbReference>
<comment type="caution">
    <text evidence="1">The sequence shown here is derived from an EMBL/GenBank/DDBJ whole genome shotgun (WGS) entry which is preliminary data.</text>
</comment>